<feature type="compositionally biased region" description="Gly residues" evidence="3">
    <location>
        <begin position="226"/>
        <end position="235"/>
    </location>
</feature>
<dbReference type="EMBL" id="SRRT01000001">
    <property type="protein sequence ID" value="TGN81271.1"/>
    <property type="molecule type" value="Genomic_DNA"/>
</dbReference>
<dbReference type="Pfam" id="PF25990">
    <property type="entry name" value="Beta-barrel_YknX"/>
    <property type="match status" value="1"/>
</dbReference>
<comment type="subcellular location">
    <subcellularLocation>
        <location evidence="1">Cell envelope</location>
    </subcellularLocation>
</comment>
<evidence type="ECO:0000313" key="6">
    <source>
        <dbReference type="EMBL" id="TGN81271.1"/>
    </source>
</evidence>
<accession>A0A4Z1DFJ5</accession>
<keyword evidence="2" id="KW-0175">Coiled coil</keyword>
<evidence type="ECO:0000259" key="5">
    <source>
        <dbReference type="Pfam" id="PF25990"/>
    </source>
</evidence>
<organism evidence="6 7">
    <name type="scientific">Streptomyces bauhiniae</name>
    <dbReference type="NCBI Taxonomy" id="2340725"/>
    <lineage>
        <taxon>Bacteria</taxon>
        <taxon>Bacillati</taxon>
        <taxon>Actinomycetota</taxon>
        <taxon>Actinomycetes</taxon>
        <taxon>Kitasatosporales</taxon>
        <taxon>Streptomycetaceae</taxon>
        <taxon>Streptomyces</taxon>
    </lineage>
</organism>
<dbReference type="Gene3D" id="2.40.30.170">
    <property type="match status" value="1"/>
</dbReference>
<dbReference type="AlphaFoldDB" id="A0A4Z1DFJ5"/>
<feature type="compositionally biased region" description="Polar residues" evidence="3">
    <location>
        <begin position="42"/>
        <end position="54"/>
    </location>
</feature>
<dbReference type="GO" id="GO:0030313">
    <property type="term" value="C:cell envelope"/>
    <property type="evidence" value="ECO:0007669"/>
    <property type="project" value="UniProtKB-SubCell"/>
</dbReference>
<gene>
    <name evidence="6" type="ORF">E5083_01730</name>
</gene>
<sequence>MYGVLGAVLMGGGFMTVRAEGSTAAPSAAKPSTTVPDVEVSTDPSASGTLESPSTRTLSFATGGTVTTLKVKAGQKVEKGDVLAQVDSTGAVESRTAAYWSYLSASQELNEAGEEGYRKAYASYVKARNAYREAQRAVEGTKIVAPFAGTVTTVDAEAGQTVSQGAAVLTLTDLSQLRVSADFTEADIAELKDGQKASVTLDSSGTTVQGRVTSVSPVPVTTDSSGGTGQAGGGQQSSTQVVRYTVLVDLDDLPATARAGQAVTVEVHV</sequence>
<feature type="region of interest" description="Disordered" evidence="3">
    <location>
        <begin position="216"/>
        <end position="237"/>
    </location>
</feature>
<feature type="domain" description="CzcB-like barrel-sandwich hybrid" evidence="4">
    <location>
        <begin position="61"/>
        <end position="173"/>
    </location>
</feature>
<dbReference type="PANTHER" id="PTHR32347:SF14">
    <property type="entry name" value="EFFLUX SYSTEM COMPONENT YKNX-RELATED"/>
    <property type="match status" value="1"/>
</dbReference>
<dbReference type="RefSeq" id="WP_135783800.1">
    <property type="nucleotide sequence ID" value="NZ_SRRT01000001.1"/>
</dbReference>
<feature type="compositionally biased region" description="Low complexity" evidence="3">
    <location>
        <begin position="216"/>
        <end position="225"/>
    </location>
</feature>
<dbReference type="SUPFAM" id="SSF111369">
    <property type="entry name" value="HlyD-like secretion proteins"/>
    <property type="match status" value="1"/>
</dbReference>
<dbReference type="Proteomes" id="UP000298159">
    <property type="component" value="Unassembled WGS sequence"/>
</dbReference>
<evidence type="ECO:0000313" key="7">
    <source>
        <dbReference type="Proteomes" id="UP000298159"/>
    </source>
</evidence>
<dbReference type="GeneID" id="95446321"/>
<evidence type="ECO:0000259" key="4">
    <source>
        <dbReference type="Pfam" id="PF25973"/>
    </source>
</evidence>
<reference evidence="6 7" key="1">
    <citation type="submission" date="2019-04" db="EMBL/GenBank/DDBJ databases">
        <title>Streptomyces sp. nov. Bv016 isolated from bark of Buahinia variegata.</title>
        <authorList>
            <person name="Kanchanasin P."/>
            <person name="Tanasupawat S."/>
            <person name="Yuki M."/>
            <person name="Kudo T."/>
        </authorList>
    </citation>
    <scope>NUCLEOTIDE SEQUENCE [LARGE SCALE GENOMIC DNA]</scope>
    <source>
        <strain evidence="6 7">Bv016</strain>
    </source>
</reference>
<dbReference type="InterPro" id="IPR050465">
    <property type="entry name" value="UPF0194_transport"/>
</dbReference>
<name>A0A4Z1DFJ5_9ACTN</name>
<dbReference type="InterPro" id="IPR058636">
    <property type="entry name" value="Beta-barrel_YknX"/>
</dbReference>
<evidence type="ECO:0000256" key="2">
    <source>
        <dbReference type="ARBA" id="ARBA00023054"/>
    </source>
</evidence>
<evidence type="ECO:0000256" key="1">
    <source>
        <dbReference type="ARBA" id="ARBA00004196"/>
    </source>
</evidence>
<keyword evidence="7" id="KW-1185">Reference proteome</keyword>
<evidence type="ECO:0000256" key="3">
    <source>
        <dbReference type="SAM" id="MobiDB-lite"/>
    </source>
</evidence>
<comment type="caution">
    <text evidence="6">The sequence shown here is derived from an EMBL/GenBank/DDBJ whole genome shotgun (WGS) entry which is preliminary data.</text>
</comment>
<feature type="region of interest" description="Disordered" evidence="3">
    <location>
        <begin position="23"/>
        <end position="54"/>
    </location>
</feature>
<feature type="domain" description="YknX-like beta-barrel" evidence="5">
    <location>
        <begin position="178"/>
        <end position="267"/>
    </location>
</feature>
<dbReference type="PANTHER" id="PTHR32347">
    <property type="entry name" value="EFFLUX SYSTEM COMPONENT YKNX-RELATED"/>
    <property type="match status" value="1"/>
</dbReference>
<dbReference type="Pfam" id="PF25973">
    <property type="entry name" value="BSH_CzcB"/>
    <property type="match status" value="1"/>
</dbReference>
<dbReference type="Gene3D" id="2.40.50.100">
    <property type="match status" value="2"/>
</dbReference>
<proteinExistence type="predicted"/>
<dbReference type="InterPro" id="IPR058647">
    <property type="entry name" value="BSH_CzcB-like"/>
</dbReference>
<protein>
    <submittedName>
        <fullName evidence="6">HlyD family efflux transporter periplasmic adaptor subunit</fullName>
    </submittedName>
</protein>
<feature type="compositionally biased region" description="Low complexity" evidence="3">
    <location>
        <begin position="23"/>
        <end position="36"/>
    </location>
</feature>